<proteinExistence type="inferred from homology"/>
<reference evidence="8" key="1">
    <citation type="submission" date="2019-07" db="EMBL/GenBank/DDBJ databases">
        <title>Whole genome shotgun sequence of Lactobacillus kefiri NBRC 15888.</title>
        <authorList>
            <person name="Hosoyama A."/>
            <person name="Uohara A."/>
            <person name="Ohji S."/>
            <person name="Ichikawa N."/>
        </authorList>
    </citation>
    <scope>NUCLEOTIDE SEQUENCE [LARGE SCALE GENOMIC DNA]</scope>
    <source>
        <strain evidence="8">NBRC 15888</strain>
    </source>
</reference>
<comment type="domain">
    <text evidence="7">Contains large globular domains required for ATP hydrolysis at each terminus and a third globular domain forming a flexible hinge near the middle of the molecule. These domains are separated by coiled-coil structures.</text>
</comment>
<keyword evidence="4 7" id="KW-0067">ATP-binding</keyword>
<dbReference type="SUPFAM" id="SSF75553">
    <property type="entry name" value="Smc hinge domain"/>
    <property type="match status" value="1"/>
</dbReference>
<dbReference type="PIRSF" id="PIRSF005719">
    <property type="entry name" value="SMC"/>
    <property type="match status" value="1"/>
</dbReference>
<comment type="subcellular location">
    <subcellularLocation>
        <location evidence="1 7">Cytoplasm</location>
    </subcellularLocation>
</comment>
<keyword evidence="3 7" id="KW-0547">Nucleotide-binding</keyword>
<evidence type="ECO:0000313" key="9">
    <source>
        <dbReference type="Proteomes" id="UP000321893"/>
    </source>
</evidence>
<dbReference type="InterPro" id="IPR036277">
    <property type="entry name" value="SMC_hinge_sf"/>
</dbReference>
<dbReference type="RefSeq" id="WP_057962788.1">
    <property type="nucleotide sequence ID" value="NZ_BJVK01000028.1"/>
</dbReference>
<sequence>MQLKSIEIIGFKSFADKTLIKFPGGMTGIVGPNGSGKSNIAESIRWVMGEQSAKNLRGSRMPDVIFSGSADRRSLGMASVTLTLDNSDHFIKTPFDELKLSRKLFRNGDSSYYLNEKQCRLKDITDLFMDTGIGQGSLSIISQGNVEQIFNSKPEERRSIIENVAGVYKYKQHKSTAQKEIDETTDNLNRVEDIISELQGRMAPLEEQSSLATDYLDQKKRLDQFSKKQLILSTKKCLADSEKLKATVSDKSTLVNKIYAQVRQDENSRDKLKAKLTVDRTTIDQLNDQILDITEKIQSLKSKHQLSTQEKSFKDADLKRISEQIKLTDKQIDDYQVKLSQSVDAGKRLSAKIDDKQTQFDKVSAEEKANNVSTIESEIDKLRSHYVDLLQQKTDIKNQITMKTHDDQQLEERLESQRKRIATATADLKRVQAQLDEKRQTLVHAKAELAEVSGKLADLTKLRDTRKQAVDSSQSNWLAALKIAEQAKAKAESLQNLHDSYRGFYRGVANLLKRKNELTGILGPVSDYLEIDEKYVKAIETALGSQAQHIIVEDNQAASAAIRLLTKERLGRVTLLPISTINERHLNSGIVHNAQNTAGFIGIAADLVTMPDNLSKIKGFLLGTTLIADSLNNAINISKQINHRTRIVTLDGQVVNAGGSLTGGANRHDNQGVLVQKNELESLNKSTAQMDQKLAQNEEQLQSAKDELAKIEASHERGQQKAFQLKQQVKGLADDCQLVEQTITDKQREIKTLELAMKNAMQPEQETASSTLSKQQDTIDEQLKMTNDQLDSKQVQLANVKETAQKYAVEKQSLHEKIVVEQQKLNQLKVDQSAIKKQISDHQQNRTDLTQQQTSLKDELDKQVDSGSLNQQIEAAGKKQTLLNDHLKELKEAVQTNQDDLDNLNQTIQDEQINLNNAKYELTNAQQSAAKNSQELDHDLTTLREDYQIEQLDLKNPDWNWDEKEIAGQIKMLRTGIDEIGPVNIGAIQEFKEVSKRFDFLTKQKQDLIDAKDHLTSTMREMDSTITTRFGDAFNKVRRSFAKVFVDMFGGGEAKLVLTDPNDLLNTGIEIMVKPPGKNYRNLNLLSGGEKALTAITLLFAIIKVRPVPFCILDEAEAALDPFNADRFAKYLKRFGDETQFVVITHRKETMIYADQLYGVTMQESGVSKVVTVNLDNLKTEVS</sequence>
<dbReference type="GO" id="GO:0005694">
    <property type="term" value="C:chromosome"/>
    <property type="evidence" value="ECO:0007669"/>
    <property type="project" value="InterPro"/>
</dbReference>
<organism evidence="8 9">
    <name type="scientific">Lentilactobacillus kefiri</name>
    <name type="common">Lactobacillus kefiri</name>
    <dbReference type="NCBI Taxonomy" id="33962"/>
    <lineage>
        <taxon>Bacteria</taxon>
        <taxon>Bacillati</taxon>
        <taxon>Bacillota</taxon>
        <taxon>Bacilli</taxon>
        <taxon>Lactobacillales</taxon>
        <taxon>Lactobacillaceae</taxon>
        <taxon>Lentilactobacillus</taxon>
    </lineage>
</organism>
<feature type="coiled-coil region" evidence="7">
    <location>
        <begin position="283"/>
        <end position="338"/>
    </location>
</feature>
<keyword evidence="6 7" id="KW-0238">DNA-binding</keyword>
<keyword evidence="5 7" id="KW-0175">Coiled coil</keyword>
<keyword evidence="9" id="KW-1185">Reference proteome</keyword>
<dbReference type="GO" id="GO:0007059">
    <property type="term" value="P:chromosome segregation"/>
    <property type="evidence" value="ECO:0007669"/>
    <property type="project" value="UniProtKB-UniRule"/>
</dbReference>
<dbReference type="FunFam" id="3.40.50.300:FF:000901">
    <property type="entry name" value="Chromosome partition protein Smc"/>
    <property type="match status" value="1"/>
</dbReference>
<feature type="coiled-coil region" evidence="7">
    <location>
        <begin position="174"/>
        <end position="208"/>
    </location>
</feature>
<dbReference type="Gene3D" id="1.20.1060.20">
    <property type="match status" value="1"/>
</dbReference>
<feature type="coiled-coil region" evidence="7">
    <location>
        <begin position="365"/>
        <end position="455"/>
    </location>
</feature>
<comment type="caution">
    <text evidence="8">The sequence shown here is derived from an EMBL/GenBank/DDBJ whole genome shotgun (WGS) entry which is preliminary data.</text>
</comment>
<dbReference type="SMART" id="SM00968">
    <property type="entry name" value="SMC_hinge"/>
    <property type="match status" value="1"/>
</dbReference>
<dbReference type="HAMAP" id="MF_01894">
    <property type="entry name" value="Smc_prok"/>
    <property type="match status" value="1"/>
</dbReference>
<dbReference type="InterPro" id="IPR010935">
    <property type="entry name" value="SMC_hinge"/>
</dbReference>
<dbReference type="NCBIfam" id="TIGR02168">
    <property type="entry name" value="SMC_prok_B"/>
    <property type="match status" value="1"/>
</dbReference>
<keyword evidence="2 7" id="KW-0963">Cytoplasm</keyword>
<dbReference type="InterPro" id="IPR003395">
    <property type="entry name" value="RecF/RecN/SMC_N"/>
</dbReference>
<dbReference type="Pfam" id="PF06470">
    <property type="entry name" value="SMC_hinge"/>
    <property type="match status" value="1"/>
</dbReference>
<gene>
    <name evidence="7 8" type="primary">smc</name>
    <name evidence="8" type="ORF">LKE01_18010</name>
</gene>
<dbReference type="AlphaFoldDB" id="A0A511DVW6"/>
<dbReference type="InterPro" id="IPR024704">
    <property type="entry name" value="SMC"/>
</dbReference>
<evidence type="ECO:0000256" key="1">
    <source>
        <dbReference type="ARBA" id="ARBA00004496"/>
    </source>
</evidence>
<dbReference type="Proteomes" id="UP000321893">
    <property type="component" value="Unassembled WGS sequence"/>
</dbReference>
<dbReference type="EMBL" id="BJVK01000028">
    <property type="protein sequence ID" value="GEL28981.1"/>
    <property type="molecule type" value="Genomic_DNA"/>
</dbReference>
<feature type="coiled-coil region" evidence="7">
    <location>
        <begin position="680"/>
        <end position="756"/>
    </location>
</feature>
<evidence type="ECO:0000256" key="3">
    <source>
        <dbReference type="ARBA" id="ARBA00022741"/>
    </source>
</evidence>
<dbReference type="GO" id="GO:0016887">
    <property type="term" value="F:ATP hydrolysis activity"/>
    <property type="evidence" value="ECO:0007669"/>
    <property type="project" value="InterPro"/>
</dbReference>
<dbReference type="CDD" id="cd03278">
    <property type="entry name" value="ABC_SMC_barmotin"/>
    <property type="match status" value="2"/>
</dbReference>
<dbReference type="SUPFAM" id="SSF52540">
    <property type="entry name" value="P-loop containing nucleoside triphosphate hydrolases"/>
    <property type="match status" value="1"/>
</dbReference>
<dbReference type="GO" id="GO:0005524">
    <property type="term" value="F:ATP binding"/>
    <property type="evidence" value="ECO:0007669"/>
    <property type="project" value="UniProtKB-UniRule"/>
</dbReference>
<evidence type="ECO:0000256" key="7">
    <source>
        <dbReference type="HAMAP-Rule" id="MF_01894"/>
    </source>
</evidence>
<accession>A0A511DVW6</accession>
<dbReference type="GeneID" id="71567840"/>
<evidence type="ECO:0000256" key="2">
    <source>
        <dbReference type="ARBA" id="ARBA00022490"/>
    </source>
</evidence>
<evidence type="ECO:0000256" key="5">
    <source>
        <dbReference type="ARBA" id="ARBA00023054"/>
    </source>
</evidence>
<feature type="binding site" evidence="7">
    <location>
        <begin position="32"/>
        <end position="39"/>
    </location>
    <ligand>
        <name>ATP</name>
        <dbReference type="ChEBI" id="CHEBI:30616"/>
    </ligand>
</feature>
<comment type="similarity">
    <text evidence="7">Belongs to the SMC family.</text>
</comment>
<dbReference type="GO" id="GO:0006260">
    <property type="term" value="P:DNA replication"/>
    <property type="evidence" value="ECO:0007669"/>
    <property type="project" value="UniProtKB-UniRule"/>
</dbReference>
<dbReference type="Gene3D" id="3.30.70.1620">
    <property type="match status" value="1"/>
</dbReference>
<comment type="subunit">
    <text evidence="7">Homodimer.</text>
</comment>
<dbReference type="Gene3D" id="3.40.50.300">
    <property type="entry name" value="P-loop containing nucleotide triphosphate hydrolases"/>
    <property type="match status" value="2"/>
</dbReference>
<dbReference type="GO" id="GO:0030261">
    <property type="term" value="P:chromosome condensation"/>
    <property type="evidence" value="ECO:0007669"/>
    <property type="project" value="InterPro"/>
</dbReference>
<name>A0A511DVW6_LENKE</name>
<dbReference type="OrthoDB" id="9808768at2"/>
<dbReference type="GO" id="GO:0007062">
    <property type="term" value="P:sister chromatid cohesion"/>
    <property type="evidence" value="ECO:0007669"/>
    <property type="project" value="InterPro"/>
</dbReference>
<evidence type="ECO:0000256" key="6">
    <source>
        <dbReference type="ARBA" id="ARBA00023125"/>
    </source>
</evidence>
<dbReference type="Pfam" id="PF02463">
    <property type="entry name" value="SMC_N"/>
    <property type="match status" value="2"/>
</dbReference>
<evidence type="ECO:0000313" key="8">
    <source>
        <dbReference type="EMBL" id="GEL28981.1"/>
    </source>
</evidence>
<evidence type="ECO:0000256" key="4">
    <source>
        <dbReference type="ARBA" id="ARBA00022840"/>
    </source>
</evidence>
<dbReference type="PANTHER" id="PTHR43977">
    <property type="entry name" value="STRUCTURAL MAINTENANCE OF CHROMOSOMES PROTEIN 3"/>
    <property type="match status" value="1"/>
</dbReference>
<dbReference type="InterPro" id="IPR027417">
    <property type="entry name" value="P-loop_NTPase"/>
</dbReference>
<protein>
    <recommendedName>
        <fullName evidence="7">Chromosome partition protein Smc</fullName>
    </recommendedName>
</protein>
<feature type="coiled-coil region" evidence="7">
    <location>
        <begin position="783"/>
        <end position="859"/>
    </location>
</feature>
<feature type="coiled-coil region" evidence="7">
    <location>
        <begin position="887"/>
        <end position="928"/>
    </location>
</feature>
<dbReference type="InterPro" id="IPR011890">
    <property type="entry name" value="SMC_prok"/>
</dbReference>
<dbReference type="GO" id="GO:0005737">
    <property type="term" value="C:cytoplasm"/>
    <property type="evidence" value="ECO:0007669"/>
    <property type="project" value="UniProtKB-SubCell"/>
</dbReference>
<comment type="function">
    <text evidence="7">Required for chromosome condensation and partitioning.</text>
</comment>
<dbReference type="GO" id="GO:0003677">
    <property type="term" value="F:DNA binding"/>
    <property type="evidence" value="ECO:0007669"/>
    <property type="project" value="UniProtKB-UniRule"/>
</dbReference>